<feature type="active site" evidence="14">
    <location>
        <position position="17"/>
    </location>
</feature>
<dbReference type="Pfam" id="PF01820">
    <property type="entry name" value="Dala_Dala_lig_N"/>
    <property type="match status" value="1"/>
</dbReference>
<feature type="binding site" evidence="15">
    <location>
        <position position="276"/>
    </location>
    <ligand>
        <name>Mg(2+)</name>
        <dbReference type="ChEBI" id="CHEBI:18420"/>
        <label>2</label>
    </ligand>
</feature>
<dbReference type="NCBIfam" id="NF002378">
    <property type="entry name" value="PRK01372.1"/>
    <property type="match status" value="1"/>
</dbReference>
<evidence type="ECO:0000256" key="14">
    <source>
        <dbReference type="PIRSR" id="PIRSR039102-1"/>
    </source>
</evidence>
<keyword evidence="15" id="KW-0479">Metal-binding</keyword>
<dbReference type="GO" id="GO:0005524">
    <property type="term" value="F:ATP binding"/>
    <property type="evidence" value="ECO:0007669"/>
    <property type="project" value="UniProtKB-UniRule"/>
</dbReference>
<dbReference type="NCBIfam" id="TIGR01205">
    <property type="entry name" value="D_ala_D_alaTIGR"/>
    <property type="match status" value="1"/>
</dbReference>
<dbReference type="Gene3D" id="3.30.470.20">
    <property type="entry name" value="ATP-grasp fold, B domain"/>
    <property type="match status" value="1"/>
</dbReference>
<dbReference type="PROSITE" id="PS50975">
    <property type="entry name" value="ATP_GRASP"/>
    <property type="match status" value="1"/>
</dbReference>
<evidence type="ECO:0000256" key="4">
    <source>
        <dbReference type="ARBA" id="ARBA00012216"/>
    </source>
</evidence>
<dbReference type="GO" id="GO:0071555">
    <property type="term" value="P:cell wall organization"/>
    <property type="evidence" value="ECO:0007669"/>
    <property type="project" value="UniProtKB-KW"/>
</dbReference>
<dbReference type="SUPFAM" id="SSF56059">
    <property type="entry name" value="Glutathione synthetase ATP-binding domain-like"/>
    <property type="match status" value="1"/>
</dbReference>
<dbReference type="PANTHER" id="PTHR23132">
    <property type="entry name" value="D-ALANINE--D-ALANINE LIGASE"/>
    <property type="match status" value="1"/>
</dbReference>
<sequence>MITNKRIGVIAGGASAEREVSLRSGSAIHKALEGLGYAPVFIDASDSLCQDLTREGIEIAFLALHGGWGENGAVQGLLEVLGIPYTGSGILASALAMDKEASKRMFLGNNVPVPPFVVVNKSQVGNGGKIDPSLLEAFADFSLPWVIKPVTEGSSIGVSIVRDMSGTEAAVREAFRYGDRILVEKYIPGKEIQIGILEQRVLGGVEVRPSAEFYSYKAKYTPGLTKYILPPEVAPSAYATLSAMALRAHNALGCRGATRVDFILDNDGNPWILEVNTIPGMTETSLLPKIALLSGMDFPALIEEILRLSLEQ</sequence>
<comment type="cofactor">
    <cofactor evidence="15">
        <name>Mg(2+)</name>
        <dbReference type="ChEBI" id="CHEBI:18420"/>
    </cofactor>
    <cofactor evidence="15">
        <name>Mn(2+)</name>
        <dbReference type="ChEBI" id="CHEBI:29035"/>
    </cofactor>
    <text evidence="15">Binds 2 magnesium or manganese ions per subunit.</text>
</comment>
<dbReference type="InterPro" id="IPR005905">
    <property type="entry name" value="D_ala_D_ala"/>
</dbReference>
<comment type="similarity">
    <text evidence="3 13">Belongs to the D-alanine--D-alanine ligase family.</text>
</comment>
<dbReference type="PANTHER" id="PTHR23132:SF23">
    <property type="entry name" value="D-ALANINE--D-ALANINE LIGASE B"/>
    <property type="match status" value="1"/>
</dbReference>
<organism evidence="18 19">
    <name type="scientific">Candidatus Nitrobium versatile</name>
    <dbReference type="NCBI Taxonomy" id="2884831"/>
    <lineage>
        <taxon>Bacteria</taxon>
        <taxon>Pseudomonadati</taxon>
        <taxon>Nitrospirota</taxon>
        <taxon>Nitrospiria</taxon>
        <taxon>Nitrospirales</taxon>
        <taxon>Nitrospiraceae</taxon>
        <taxon>Candidatus Nitrobium</taxon>
    </lineage>
</organism>
<dbReference type="GO" id="GO:0008716">
    <property type="term" value="F:D-alanine-D-alanine ligase activity"/>
    <property type="evidence" value="ECO:0007669"/>
    <property type="project" value="UniProtKB-UniRule"/>
</dbReference>
<feature type="binding site" evidence="15">
    <location>
        <position position="274"/>
    </location>
    <ligand>
        <name>Mg(2+)</name>
        <dbReference type="ChEBI" id="CHEBI:18420"/>
        <label>1</label>
    </ligand>
</feature>
<comment type="pathway">
    <text evidence="13">Cell wall biogenesis; peptidoglycan biosynthesis.</text>
</comment>
<dbReference type="EC" id="6.3.2.4" evidence="4 13"/>
<evidence type="ECO:0000256" key="8">
    <source>
        <dbReference type="ARBA" id="ARBA00022840"/>
    </source>
</evidence>
<dbReference type="InterPro" id="IPR000291">
    <property type="entry name" value="D-Ala_lig_Van_CS"/>
</dbReference>
<dbReference type="InterPro" id="IPR011761">
    <property type="entry name" value="ATP-grasp"/>
</dbReference>
<dbReference type="GO" id="GO:0005737">
    <property type="term" value="C:cytoplasm"/>
    <property type="evidence" value="ECO:0007669"/>
    <property type="project" value="UniProtKB-SubCell"/>
</dbReference>
<feature type="binding site" evidence="15">
    <location>
        <position position="274"/>
    </location>
    <ligand>
        <name>Mg(2+)</name>
        <dbReference type="ChEBI" id="CHEBI:18420"/>
        <label>2</label>
    </ligand>
</feature>
<protein>
    <recommendedName>
        <fullName evidence="4 13">D-alanine--D-alanine ligase</fullName>
        <ecNumber evidence="4 13">6.3.2.4</ecNumber>
    </recommendedName>
    <alternativeName>
        <fullName evidence="13">D-Ala-D-Ala ligase</fullName>
    </alternativeName>
    <alternativeName>
        <fullName evidence="13">D-alanylalanine synthetase</fullName>
    </alternativeName>
</protein>
<dbReference type="GO" id="GO:0008360">
    <property type="term" value="P:regulation of cell shape"/>
    <property type="evidence" value="ECO:0007669"/>
    <property type="project" value="UniProtKB-KW"/>
</dbReference>
<feature type="domain" description="ATP-grasp" evidence="17">
    <location>
        <begin position="103"/>
        <end position="307"/>
    </location>
</feature>
<name>A0A953M351_9BACT</name>
<comment type="function">
    <text evidence="13">Cell wall formation.</text>
</comment>
<comment type="cofactor">
    <cofactor evidence="1">
        <name>Mn(2+)</name>
        <dbReference type="ChEBI" id="CHEBI:29035"/>
    </cofactor>
</comment>
<evidence type="ECO:0000256" key="9">
    <source>
        <dbReference type="ARBA" id="ARBA00022960"/>
    </source>
</evidence>
<dbReference type="PROSITE" id="PS00843">
    <property type="entry name" value="DALA_DALA_LIGASE_1"/>
    <property type="match status" value="1"/>
</dbReference>
<accession>A0A953M351</accession>
<dbReference type="Gene3D" id="3.30.1490.20">
    <property type="entry name" value="ATP-grasp fold, A domain"/>
    <property type="match status" value="1"/>
</dbReference>
<evidence type="ECO:0000256" key="10">
    <source>
        <dbReference type="ARBA" id="ARBA00022984"/>
    </source>
</evidence>
<comment type="subcellular location">
    <subcellularLocation>
        <location evidence="2 13">Cytoplasm</location>
    </subcellularLocation>
</comment>
<evidence type="ECO:0000256" key="5">
    <source>
        <dbReference type="ARBA" id="ARBA00022490"/>
    </source>
</evidence>
<dbReference type="InterPro" id="IPR013815">
    <property type="entry name" value="ATP_grasp_subdomain_1"/>
</dbReference>
<keyword evidence="7 16" id="KW-0547">Nucleotide-binding</keyword>
<feature type="binding site" evidence="15">
    <location>
        <position position="261"/>
    </location>
    <ligand>
        <name>Mg(2+)</name>
        <dbReference type="ChEBI" id="CHEBI:18420"/>
        <label>1</label>
    </ligand>
</feature>
<proteinExistence type="inferred from homology"/>
<dbReference type="InterPro" id="IPR016185">
    <property type="entry name" value="PreATP-grasp_dom_sf"/>
</dbReference>
<dbReference type="GO" id="GO:0046872">
    <property type="term" value="F:metal ion binding"/>
    <property type="evidence" value="ECO:0007669"/>
    <property type="project" value="UniProtKB-KW"/>
</dbReference>
<evidence type="ECO:0000256" key="11">
    <source>
        <dbReference type="ARBA" id="ARBA00023316"/>
    </source>
</evidence>
<dbReference type="InterPro" id="IPR011127">
    <property type="entry name" value="Dala_Dala_lig_N"/>
</dbReference>
<keyword evidence="6 13" id="KW-0436">Ligase</keyword>
<evidence type="ECO:0000256" key="16">
    <source>
        <dbReference type="PROSITE-ProRule" id="PRU00409"/>
    </source>
</evidence>
<dbReference type="SUPFAM" id="SSF52440">
    <property type="entry name" value="PreATP-grasp domain"/>
    <property type="match status" value="1"/>
</dbReference>
<dbReference type="HAMAP" id="MF_00047">
    <property type="entry name" value="Dala_Dala_lig"/>
    <property type="match status" value="1"/>
</dbReference>
<keyword evidence="9 13" id="KW-0133">Cell shape</keyword>
<dbReference type="Pfam" id="PF07478">
    <property type="entry name" value="Dala_Dala_lig_C"/>
    <property type="match status" value="1"/>
</dbReference>
<evidence type="ECO:0000256" key="1">
    <source>
        <dbReference type="ARBA" id="ARBA00001936"/>
    </source>
</evidence>
<reference evidence="18" key="1">
    <citation type="journal article" date="2021" name="bioRxiv">
        <title>Unraveling nitrogen, sulfur and carbon metabolic pathways and microbial community transcriptional responses to substrate deprivation and toxicity stresses in a bioreactor mimicking anoxic brackish coastal sediment conditions.</title>
        <authorList>
            <person name="Martins P.D."/>
            <person name="Echeveste M.J."/>
            <person name="Arshad A."/>
            <person name="Kurth J."/>
            <person name="Ouboter H."/>
            <person name="Jetten M.S.M."/>
            <person name="Welte C.U."/>
        </authorList>
    </citation>
    <scope>NUCLEOTIDE SEQUENCE</scope>
    <source>
        <strain evidence="18">MAG_39</strain>
    </source>
</reference>
<evidence type="ECO:0000256" key="12">
    <source>
        <dbReference type="ARBA" id="ARBA00047614"/>
    </source>
</evidence>
<evidence type="ECO:0000256" key="6">
    <source>
        <dbReference type="ARBA" id="ARBA00022598"/>
    </source>
</evidence>
<dbReference type="GO" id="GO:0009252">
    <property type="term" value="P:peptidoglycan biosynthetic process"/>
    <property type="evidence" value="ECO:0007669"/>
    <property type="project" value="UniProtKB-UniRule"/>
</dbReference>
<evidence type="ECO:0000256" key="3">
    <source>
        <dbReference type="ARBA" id="ARBA00010871"/>
    </source>
</evidence>
<evidence type="ECO:0000313" key="19">
    <source>
        <dbReference type="Proteomes" id="UP000705867"/>
    </source>
</evidence>
<dbReference type="AlphaFoldDB" id="A0A953M351"/>
<gene>
    <name evidence="13" type="primary">ddl</name>
    <name evidence="18" type="ORF">K8I29_17765</name>
</gene>
<keyword evidence="15" id="KW-0460">Magnesium</keyword>
<comment type="catalytic activity">
    <reaction evidence="12 13">
        <text>2 D-alanine + ATP = D-alanyl-D-alanine + ADP + phosphate + H(+)</text>
        <dbReference type="Rhea" id="RHEA:11224"/>
        <dbReference type="ChEBI" id="CHEBI:15378"/>
        <dbReference type="ChEBI" id="CHEBI:30616"/>
        <dbReference type="ChEBI" id="CHEBI:43474"/>
        <dbReference type="ChEBI" id="CHEBI:57416"/>
        <dbReference type="ChEBI" id="CHEBI:57822"/>
        <dbReference type="ChEBI" id="CHEBI:456216"/>
        <dbReference type="EC" id="6.3.2.4"/>
    </reaction>
</comment>
<keyword evidence="15" id="KW-0464">Manganese</keyword>
<dbReference type="PIRSF" id="PIRSF039102">
    <property type="entry name" value="Ddl/VanB"/>
    <property type="match status" value="1"/>
</dbReference>
<evidence type="ECO:0000313" key="18">
    <source>
        <dbReference type="EMBL" id="MBZ0158048.1"/>
    </source>
</evidence>
<dbReference type="PROSITE" id="PS00844">
    <property type="entry name" value="DALA_DALA_LIGASE_2"/>
    <property type="match status" value="1"/>
</dbReference>
<evidence type="ECO:0000256" key="15">
    <source>
        <dbReference type="PIRSR" id="PIRSR039102-3"/>
    </source>
</evidence>
<feature type="active site" evidence="14">
    <location>
        <position position="285"/>
    </location>
</feature>
<dbReference type="InterPro" id="IPR011095">
    <property type="entry name" value="Dala_Dala_lig_C"/>
</dbReference>
<evidence type="ECO:0000256" key="2">
    <source>
        <dbReference type="ARBA" id="ARBA00004496"/>
    </source>
</evidence>
<evidence type="ECO:0000256" key="13">
    <source>
        <dbReference type="HAMAP-Rule" id="MF_00047"/>
    </source>
</evidence>
<evidence type="ECO:0000256" key="7">
    <source>
        <dbReference type="ARBA" id="ARBA00022741"/>
    </source>
</evidence>
<feature type="active site" evidence="14">
    <location>
        <position position="154"/>
    </location>
</feature>
<comment type="caution">
    <text evidence="18">The sequence shown here is derived from an EMBL/GenBank/DDBJ whole genome shotgun (WGS) entry which is preliminary data.</text>
</comment>
<keyword evidence="10 13" id="KW-0573">Peptidoglycan synthesis</keyword>
<dbReference type="EMBL" id="JAIOIV010000133">
    <property type="protein sequence ID" value="MBZ0158048.1"/>
    <property type="molecule type" value="Genomic_DNA"/>
</dbReference>
<keyword evidence="8 16" id="KW-0067">ATP-binding</keyword>
<evidence type="ECO:0000259" key="17">
    <source>
        <dbReference type="PROSITE" id="PS50975"/>
    </source>
</evidence>
<keyword evidence="5 13" id="KW-0963">Cytoplasm</keyword>
<keyword evidence="11 13" id="KW-0961">Cell wall biogenesis/degradation</keyword>
<dbReference type="Gene3D" id="3.40.50.20">
    <property type="match status" value="1"/>
</dbReference>
<dbReference type="Proteomes" id="UP000705867">
    <property type="component" value="Unassembled WGS sequence"/>
</dbReference>
<reference evidence="18" key="2">
    <citation type="submission" date="2021-08" db="EMBL/GenBank/DDBJ databases">
        <authorList>
            <person name="Dalcin Martins P."/>
        </authorList>
    </citation>
    <scope>NUCLEOTIDE SEQUENCE</scope>
    <source>
        <strain evidence="18">MAG_39</strain>
    </source>
</reference>